<dbReference type="SUPFAM" id="SSF53850">
    <property type="entry name" value="Periplasmic binding protein-like II"/>
    <property type="match status" value="1"/>
</dbReference>
<keyword evidence="4" id="KW-0732">Signal</keyword>
<sequence>MVVSRRTFLTVSGGLALGAGLPAAPAWAQQKSIRHFWWGNPERDRRTFAYIDWFQQAHSDIAVSGETIGWGDYWAKMATQTAGRNMADIVQMPYIYLHEYVQRGALVPLDDYLGNGIDVGFYDEGALDSGMVDGMLYGINIGATSQVIPYNQRVFDEAGVAFDRFGWTTDTFADACQKITDATEGAVTGSEDLSLYIENFEVWGRENGHDLYSKDGELQVTAEDVGSYWRFWTDLRKAGIIEGPNATVRVDKPMSDLGIVSGTTATTFRYANQAVAVQSLMQDPVGLAMVPRRAGMAYGQYILPSMYLSISRDAENIDAVLAYINDWVSSPDAIRVLGIDRGIPPSAMGRDALMPVLSDTEAKVVDYYAGIQGKVGPVPNPAPKGVGEVRDSFMRTGTDVVLGYVSPEDGAARFVEDATAILERARM</sequence>
<dbReference type="InterPro" id="IPR006059">
    <property type="entry name" value="SBP"/>
</dbReference>
<evidence type="ECO:0000313" key="6">
    <source>
        <dbReference type="Proteomes" id="UP000596083"/>
    </source>
</evidence>
<dbReference type="KEGG" id="mlut:JET14_15960"/>
<dbReference type="Gene3D" id="3.40.190.10">
    <property type="entry name" value="Periplasmic binding protein-like II"/>
    <property type="match status" value="2"/>
</dbReference>
<dbReference type="Pfam" id="PF13416">
    <property type="entry name" value="SBP_bac_8"/>
    <property type="match status" value="1"/>
</dbReference>
<evidence type="ECO:0000256" key="4">
    <source>
        <dbReference type="SAM" id="SignalP"/>
    </source>
</evidence>
<dbReference type="PROSITE" id="PS51318">
    <property type="entry name" value="TAT"/>
    <property type="match status" value="1"/>
</dbReference>
<organism evidence="5 6">
    <name type="scientific">Martelella lutilitoris</name>
    <dbReference type="NCBI Taxonomy" id="2583532"/>
    <lineage>
        <taxon>Bacteria</taxon>
        <taxon>Pseudomonadati</taxon>
        <taxon>Pseudomonadota</taxon>
        <taxon>Alphaproteobacteria</taxon>
        <taxon>Hyphomicrobiales</taxon>
        <taxon>Aurantimonadaceae</taxon>
        <taxon>Martelella</taxon>
    </lineage>
</organism>
<accession>A0A7T7KKQ2</accession>
<dbReference type="InterPro" id="IPR006311">
    <property type="entry name" value="TAT_signal"/>
</dbReference>
<dbReference type="PANTHER" id="PTHR43649:SF11">
    <property type="entry name" value="ABC TRANSPORTER SUBSTRATE-BINDING PROTEIN YESO-RELATED"/>
    <property type="match status" value="1"/>
</dbReference>
<feature type="chain" id="PRO_5032568386" evidence="4">
    <location>
        <begin position="29"/>
        <end position="427"/>
    </location>
</feature>
<dbReference type="InterPro" id="IPR050490">
    <property type="entry name" value="Bact_solute-bd_prot1"/>
</dbReference>
<name>A0A7T7KKQ2_9HYPH</name>
<feature type="signal peptide" evidence="4">
    <location>
        <begin position="1"/>
        <end position="28"/>
    </location>
</feature>
<comment type="subcellular location">
    <subcellularLocation>
        <location evidence="1">Periplasm</location>
    </subcellularLocation>
</comment>
<evidence type="ECO:0000313" key="5">
    <source>
        <dbReference type="EMBL" id="QQM29778.1"/>
    </source>
</evidence>
<proteinExistence type="inferred from homology"/>
<keyword evidence="3" id="KW-0574">Periplasm</keyword>
<evidence type="ECO:0000256" key="1">
    <source>
        <dbReference type="ARBA" id="ARBA00004418"/>
    </source>
</evidence>
<reference evidence="5 6" key="1">
    <citation type="submission" date="2020-12" db="EMBL/GenBank/DDBJ databases">
        <authorList>
            <person name="Zheng R.K."/>
            <person name="Sun C.M."/>
        </authorList>
    </citation>
    <scope>NUCLEOTIDE SEQUENCE [LARGE SCALE GENOMIC DNA]</scope>
    <source>
        <strain evidence="5 6">ZRK001</strain>
    </source>
</reference>
<gene>
    <name evidence="5" type="ORF">JET14_15960</name>
</gene>
<protein>
    <submittedName>
        <fullName evidence="5">Extracellular solute-binding protein</fullName>
    </submittedName>
</protein>
<dbReference type="AlphaFoldDB" id="A0A7T7KKQ2"/>
<evidence type="ECO:0000256" key="2">
    <source>
        <dbReference type="ARBA" id="ARBA00008520"/>
    </source>
</evidence>
<dbReference type="RefSeq" id="WP_200334769.1">
    <property type="nucleotide sequence ID" value="NZ_CP066786.1"/>
</dbReference>
<dbReference type="PANTHER" id="PTHR43649">
    <property type="entry name" value="ARABINOSE-BINDING PROTEIN-RELATED"/>
    <property type="match status" value="1"/>
</dbReference>
<evidence type="ECO:0000256" key="3">
    <source>
        <dbReference type="ARBA" id="ARBA00022764"/>
    </source>
</evidence>
<dbReference type="GO" id="GO:0042597">
    <property type="term" value="C:periplasmic space"/>
    <property type="evidence" value="ECO:0007669"/>
    <property type="project" value="UniProtKB-SubCell"/>
</dbReference>
<dbReference type="EMBL" id="CP066786">
    <property type="protein sequence ID" value="QQM29778.1"/>
    <property type="molecule type" value="Genomic_DNA"/>
</dbReference>
<comment type="similarity">
    <text evidence="2">Belongs to the bacterial solute-binding protein 1 family.</text>
</comment>
<dbReference type="Proteomes" id="UP000596083">
    <property type="component" value="Chromosome"/>
</dbReference>